<accession>A0A938YJU8</accession>
<dbReference type="InterPro" id="IPR000086">
    <property type="entry name" value="NUDIX_hydrolase_dom"/>
</dbReference>
<dbReference type="Pfam" id="PF00293">
    <property type="entry name" value="NUDIX"/>
    <property type="match status" value="1"/>
</dbReference>
<sequence length="247" mass="25596">MSEPGRAGYRVTASRRVFGGRVCAVRIDDVELPGGHTGQREVVEHDPAVAVLALDGPVPGESGLDPAGLVAASSVVLIEQYRHPMRRRLWELPAGLMDVDGESPLVTARRELTEETGLAAGSWSVLVDGASSPGFTSEVVRIFLARDLHEAGRPEATGDEEAEITVVRIPLAEAVAAALDGRIVNVMAVAGILAAHAALLSGARLRPATDEPIDLIHAGDPVEEPGVPDAPALTGAVVWTVAPAGTG</sequence>
<name>A0A938YJU8_9ACTN</name>
<dbReference type="RefSeq" id="WP_205262577.1">
    <property type="nucleotide sequence ID" value="NZ_JAERWK010000031.1"/>
</dbReference>
<proteinExistence type="predicted"/>
<dbReference type="GO" id="GO:0005829">
    <property type="term" value="C:cytosol"/>
    <property type="evidence" value="ECO:0007669"/>
    <property type="project" value="TreeGrafter"/>
</dbReference>
<gene>
    <name evidence="3" type="ORF">JL106_20195</name>
</gene>
<evidence type="ECO:0000259" key="2">
    <source>
        <dbReference type="PROSITE" id="PS51462"/>
    </source>
</evidence>
<evidence type="ECO:0000256" key="1">
    <source>
        <dbReference type="ARBA" id="ARBA00022801"/>
    </source>
</evidence>
<organism evidence="3 4">
    <name type="scientific">Nakamurella leprariae</name>
    <dbReference type="NCBI Taxonomy" id="2803911"/>
    <lineage>
        <taxon>Bacteria</taxon>
        <taxon>Bacillati</taxon>
        <taxon>Actinomycetota</taxon>
        <taxon>Actinomycetes</taxon>
        <taxon>Nakamurellales</taxon>
        <taxon>Nakamurellaceae</taxon>
        <taxon>Nakamurella</taxon>
    </lineage>
</organism>
<evidence type="ECO:0000313" key="4">
    <source>
        <dbReference type="Proteomes" id="UP000663792"/>
    </source>
</evidence>
<dbReference type="GO" id="GO:0016787">
    <property type="term" value="F:hydrolase activity"/>
    <property type="evidence" value="ECO:0007669"/>
    <property type="project" value="UniProtKB-KW"/>
</dbReference>
<reference evidence="3" key="1">
    <citation type="submission" date="2021-01" db="EMBL/GenBank/DDBJ databases">
        <title>YIM 132084 draft genome.</title>
        <authorList>
            <person name="An D."/>
        </authorList>
    </citation>
    <scope>NUCLEOTIDE SEQUENCE</scope>
    <source>
        <strain evidence="3">YIM 132084</strain>
    </source>
</reference>
<dbReference type="PROSITE" id="PS51462">
    <property type="entry name" value="NUDIX"/>
    <property type="match status" value="1"/>
</dbReference>
<dbReference type="SUPFAM" id="SSF55811">
    <property type="entry name" value="Nudix"/>
    <property type="match status" value="1"/>
</dbReference>
<keyword evidence="4" id="KW-1185">Reference proteome</keyword>
<dbReference type="PANTHER" id="PTHR11839">
    <property type="entry name" value="UDP/ADP-SUGAR PYROPHOSPHATASE"/>
    <property type="match status" value="1"/>
</dbReference>
<keyword evidence="1 3" id="KW-0378">Hydrolase</keyword>
<comment type="caution">
    <text evidence="3">The sequence shown here is derived from an EMBL/GenBank/DDBJ whole genome shotgun (WGS) entry which is preliminary data.</text>
</comment>
<dbReference type="InterPro" id="IPR015797">
    <property type="entry name" value="NUDIX_hydrolase-like_dom_sf"/>
</dbReference>
<dbReference type="GO" id="GO:0019693">
    <property type="term" value="P:ribose phosphate metabolic process"/>
    <property type="evidence" value="ECO:0007669"/>
    <property type="project" value="TreeGrafter"/>
</dbReference>
<dbReference type="Proteomes" id="UP000663792">
    <property type="component" value="Unassembled WGS sequence"/>
</dbReference>
<evidence type="ECO:0000313" key="3">
    <source>
        <dbReference type="EMBL" id="MBM9469612.1"/>
    </source>
</evidence>
<feature type="domain" description="Nudix hydrolase" evidence="2">
    <location>
        <begin position="44"/>
        <end position="191"/>
    </location>
</feature>
<dbReference type="EMBL" id="JAERWK010000031">
    <property type="protein sequence ID" value="MBM9469612.1"/>
    <property type="molecule type" value="Genomic_DNA"/>
</dbReference>
<dbReference type="PANTHER" id="PTHR11839:SF31">
    <property type="entry name" value="ADP-RIBOSE PYROPHOSPHATASE"/>
    <property type="match status" value="1"/>
</dbReference>
<dbReference type="GO" id="GO:0006753">
    <property type="term" value="P:nucleoside phosphate metabolic process"/>
    <property type="evidence" value="ECO:0007669"/>
    <property type="project" value="TreeGrafter"/>
</dbReference>
<dbReference type="Gene3D" id="3.90.79.10">
    <property type="entry name" value="Nucleoside Triphosphate Pyrophosphohydrolase"/>
    <property type="match status" value="1"/>
</dbReference>
<protein>
    <submittedName>
        <fullName evidence="3">NUDIX hydrolase</fullName>
    </submittedName>
</protein>
<dbReference type="AlphaFoldDB" id="A0A938YJU8"/>